<gene>
    <name evidence="1" type="ORF">DRZ78_04480</name>
</gene>
<dbReference type="AlphaFoldDB" id="A0A662D1P1"/>
<evidence type="ECO:0008006" key="3">
    <source>
        <dbReference type="Google" id="ProtNLM"/>
    </source>
</evidence>
<dbReference type="EMBL" id="QMPY01000173">
    <property type="protein sequence ID" value="RLE06574.1"/>
    <property type="molecule type" value="Genomic_DNA"/>
</dbReference>
<dbReference type="Proteomes" id="UP000277457">
    <property type="component" value="Unassembled WGS sequence"/>
</dbReference>
<comment type="caution">
    <text evidence="1">The sequence shown here is derived from an EMBL/GenBank/DDBJ whole genome shotgun (WGS) entry which is preliminary data.</text>
</comment>
<accession>A0A662D1P1</accession>
<organism evidence="1 2">
    <name type="scientific">Aerophobetes bacterium</name>
    <dbReference type="NCBI Taxonomy" id="2030807"/>
    <lineage>
        <taxon>Bacteria</taxon>
        <taxon>Candidatus Aerophobota</taxon>
    </lineage>
</organism>
<proteinExistence type="predicted"/>
<sequence>MRILLLTDAPKHNLALMKISSYHKNKGDEVKLNMPLWPADYTYASYIFENSARFKADKIGGIAVDPKITLPEEIEKCKPDYSLFNLNHSLGYTFRDCYRKCEFCKVPQLPKDGVHHSIWEFHDPRFDTIELLNNNTFFDPDWEETFKEIYKAKLKVIDHGNDLRLLDEHKAWWIKRLKWKNQPKFAWDRMKDERKIIEGLKLLRKFKIRAMIYVLMGFDTTFEEDLYRCEIINSMGFDPFPMLYKPTKQLRAFRRMIYLRYYRRYKTIGEAWKNYKNETKILSSSA</sequence>
<dbReference type="InterPro" id="IPR058240">
    <property type="entry name" value="rSAM_sf"/>
</dbReference>
<name>A0A662D1P1_UNCAE</name>
<protein>
    <recommendedName>
        <fullName evidence="3">Radical SAM protein</fullName>
    </recommendedName>
</protein>
<evidence type="ECO:0000313" key="1">
    <source>
        <dbReference type="EMBL" id="RLE06574.1"/>
    </source>
</evidence>
<dbReference type="SUPFAM" id="SSF102114">
    <property type="entry name" value="Radical SAM enzymes"/>
    <property type="match status" value="1"/>
</dbReference>
<evidence type="ECO:0000313" key="2">
    <source>
        <dbReference type="Proteomes" id="UP000277457"/>
    </source>
</evidence>
<reference evidence="1 2" key="1">
    <citation type="submission" date="2018-06" db="EMBL/GenBank/DDBJ databases">
        <title>Extensive metabolic versatility and redundancy in microbially diverse, dynamic hydrothermal sediments.</title>
        <authorList>
            <person name="Dombrowski N."/>
            <person name="Teske A."/>
            <person name="Baker B.J."/>
        </authorList>
    </citation>
    <scope>NUCLEOTIDE SEQUENCE [LARGE SCALE GENOMIC DNA]</scope>
    <source>
        <strain evidence="1">B7_G13</strain>
    </source>
</reference>